<dbReference type="AlphaFoldDB" id="A0A849C7R0"/>
<sequence>MQQGEIRPRRDAGPPTSYVVVLSGPRYLSAGKGRVVVCRIVPGVVPDDFTSVHRVRYRDPDGTETIGVAVPDLVHWIPESGLGEPVGTVSDLPALVNLVGALFR</sequence>
<name>A0A849C7R0_9NOCA</name>
<evidence type="ECO:0000313" key="1">
    <source>
        <dbReference type="EMBL" id="NNH72345.1"/>
    </source>
</evidence>
<dbReference type="EMBL" id="JABELX010000007">
    <property type="protein sequence ID" value="NNH72345.1"/>
    <property type="molecule type" value="Genomic_DNA"/>
</dbReference>
<dbReference type="RefSeq" id="WP_157552047.1">
    <property type="nucleotide sequence ID" value="NZ_JABELX010000007.1"/>
</dbReference>
<comment type="caution">
    <text evidence="1">The sequence shown here is derived from an EMBL/GenBank/DDBJ whole genome shotgun (WGS) entry which is preliminary data.</text>
</comment>
<accession>A0A849C7R0</accession>
<reference evidence="1 2" key="1">
    <citation type="submission" date="2020-05" db="EMBL/GenBank/DDBJ databases">
        <title>MicrobeNet Type strains.</title>
        <authorList>
            <person name="Nicholson A.C."/>
        </authorList>
    </citation>
    <scope>NUCLEOTIDE SEQUENCE [LARGE SCALE GENOMIC DNA]</scope>
    <source>
        <strain evidence="1 2">JCM 3224</strain>
    </source>
</reference>
<proteinExistence type="predicted"/>
<protein>
    <submittedName>
        <fullName evidence="1">Toxin</fullName>
    </submittedName>
</protein>
<evidence type="ECO:0000313" key="2">
    <source>
        <dbReference type="Proteomes" id="UP000586827"/>
    </source>
</evidence>
<gene>
    <name evidence="1" type="ORF">HLB23_21200</name>
</gene>
<keyword evidence="2" id="KW-1185">Reference proteome</keyword>
<dbReference type="Proteomes" id="UP000586827">
    <property type="component" value="Unassembled WGS sequence"/>
</dbReference>
<organism evidence="1 2">
    <name type="scientific">Nocardia uniformis</name>
    <dbReference type="NCBI Taxonomy" id="53432"/>
    <lineage>
        <taxon>Bacteria</taxon>
        <taxon>Bacillati</taxon>
        <taxon>Actinomycetota</taxon>
        <taxon>Actinomycetes</taxon>
        <taxon>Mycobacteriales</taxon>
        <taxon>Nocardiaceae</taxon>
        <taxon>Nocardia</taxon>
    </lineage>
</organism>